<sequence length="400" mass="42811">MIDDVMLFSKDEYRKIATLQGLSSSNNNDMPSKKNRNKSKGRVTAAAPMFSLDAATSEAKEAKHRAVADAVNSSSMSSINDENARPNEMKTIPCEDLVDGFLPLGKPRRSFIGTKTPSCPGPVAAAAETAVAATAPTVESSDDEVEDINGVDAADGNSLESLSPYSSNSRPASAGKQTGPPPSEMKYSTILSGAPLYNLMGGPSDVVTPRTLELSNVLESLSFDFSSPSKKVVDEVSKGETPDDSMPFAKDNFSSSSVENVCVEFATAATTTTETFDVAQTIYGAIKETWANGKHIPVISNLFDVTETVAVKLLYHLTSTSGGVGTKEMVLLDIDERVVKPHMKILDEKIVSPTILEVLKVIEFVVRKADEMVMKPIASGPLGTLFFNENDKQVEANLIE</sequence>
<feature type="compositionally biased region" description="Low complexity" evidence="1">
    <location>
        <begin position="157"/>
        <end position="174"/>
    </location>
</feature>
<reference evidence="2 3" key="1">
    <citation type="submission" date="2024-10" db="EMBL/GenBank/DDBJ databases">
        <title>Updated reference genomes for cyclostephanoid diatoms.</title>
        <authorList>
            <person name="Roberts W.R."/>
            <person name="Alverson A.J."/>
        </authorList>
    </citation>
    <scope>NUCLEOTIDE SEQUENCE [LARGE SCALE GENOMIC DNA]</scope>
    <source>
        <strain evidence="2 3">AJA276-08</strain>
    </source>
</reference>
<dbReference type="Proteomes" id="UP001530315">
    <property type="component" value="Unassembled WGS sequence"/>
</dbReference>
<organism evidence="2 3">
    <name type="scientific">Stephanodiscus triporus</name>
    <dbReference type="NCBI Taxonomy" id="2934178"/>
    <lineage>
        <taxon>Eukaryota</taxon>
        <taxon>Sar</taxon>
        <taxon>Stramenopiles</taxon>
        <taxon>Ochrophyta</taxon>
        <taxon>Bacillariophyta</taxon>
        <taxon>Coscinodiscophyceae</taxon>
        <taxon>Thalassiosirophycidae</taxon>
        <taxon>Stephanodiscales</taxon>
        <taxon>Stephanodiscaceae</taxon>
        <taxon>Stephanodiscus</taxon>
    </lineage>
</organism>
<comment type="caution">
    <text evidence="2">The sequence shown here is derived from an EMBL/GenBank/DDBJ whole genome shotgun (WGS) entry which is preliminary data.</text>
</comment>
<evidence type="ECO:0000256" key="1">
    <source>
        <dbReference type="SAM" id="MobiDB-lite"/>
    </source>
</evidence>
<dbReference type="AlphaFoldDB" id="A0ABD3NFN7"/>
<evidence type="ECO:0000313" key="2">
    <source>
        <dbReference type="EMBL" id="KAL3773722.1"/>
    </source>
</evidence>
<feature type="compositionally biased region" description="Polar residues" evidence="1">
    <location>
        <begin position="71"/>
        <end position="81"/>
    </location>
</feature>
<protein>
    <submittedName>
        <fullName evidence="2">Uncharacterized protein</fullName>
    </submittedName>
</protein>
<dbReference type="EMBL" id="JALLAZ020001510">
    <property type="protein sequence ID" value="KAL3773722.1"/>
    <property type="molecule type" value="Genomic_DNA"/>
</dbReference>
<gene>
    <name evidence="2" type="ORF">ACHAW5_009831</name>
</gene>
<feature type="region of interest" description="Disordered" evidence="1">
    <location>
        <begin position="20"/>
        <end position="43"/>
    </location>
</feature>
<keyword evidence="3" id="KW-1185">Reference proteome</keyword>
<feature type="region of interest" description="Disordered" evidence="1">
    <location>
        <begin position="65"/>
        <end position="86"/>
    </location>
</feature>
<proteinExistence type="predicted"/>
<feature type="region of interest" description="Disordered" evidence="1">
    <location>
        <begin position="134"/>
        <end position="187"/>
    </location>
</feature>
<feature type="compositionally biased region" description="Polar residues" evidence="1">
    <location>
        <begin position="20"/>
        <end position="30"/>
    </location>
</feature>
<name>A0ABD3NFN7_9STRA</name>
<feature type="compositionally biased region" description="Acidic residues" evidence="1">
    <location>
        <begin position="140"/>
        <end position="149"/>
    </location>
</feature>
<evidence type="ECO:0000313" key="3">
    <source>
        <dbReference type="Proteomes" id="UP001530315"/>
    </source>
</evidence>
<accession>A0ABD3NFN7</accession>